<evidence type="ECO:0000313" key="3">
    <source>
        <dbReference type="EMBL" id="AMG74006.1"/>
    </source>
</evidence>
<feature type="signal peptide" evidence="2">
    <location>
        <begin position="1"/>
        <end position="22"/>
    </location>
</feature>
<dbReference type="Proteomes" id="UP000058599">
    <property type="component" value="Chromosome"/>
</dbReference>
<name>A0AA86GKT2_9SPHN</name>
<protein>
    <recommendedName>
        <fullName evidence="5">Secreted protein</fullName>
    </recommendedName>
</protein>
<keyword evidence="4" id="KW-1185">Reference proteome</keyword>
<evidence type="ECO:0000313" key="4">
    <source>
        <dbReference type="Proteomes" id="UP000058599"/>
    </source>
</evidence>
<sequence length="101" mass="10692">MRLLIIVGVLLCSMHLAEPASAHATADEAAFHLSADDGDRDSQEPASKLMHGGHHHCPVAPDLRSASDTPWTFARAPLFAAGVTQLPSRTLPPLLDPPLAI</sequence>
<gene>
    <name evidence="3" type="ORF">SGRAN_1625</name>
</gene>
<feature type="chain" id="PRO_5041707169" description="Secreted protein" evidence="2">
    <location>
        <begin position="23"/>
        <end position="101"/>
    </location>
</feature>
<organism evidence="3 4">
    <name type="scientific">Sphingopyxis granuli</name>
    <dbReference type="NCBI Taxonomy" id="267128"/>
    <lineage>
        <taxon>Bacteria</taxon>
        <taxon>Pseudomonadati</taxon>
        <taxon>Pseudomonadota</taxon>
        <taxon>Alphaproteobacteria</taxon>
        <taxon>Sphingomonadales</taxon>
        <taxon>Sphingomonadaceae</taxon>
        <taxon>Sphingopyxis</taxon>
    </lineage>
</organism>
<evidence type="ECO:0000256" key="2">
    <source>
        <dbReference type="SAM" id="SignalP"/>
    </source>
</evidence>
<evidence type="ECO:0008006" key="5">
    <source>
        <dbReference type="Google" id="ProtNLM"/>
    </source>
</evidence>
<reference evidence="3 4" key="1">
    <citation type="journal article" date="2016" name="BMC Genomics">
        <title>Genomic analysis of the nitrate-respiring Sphingopyxis granuli (formerly Sphingomonas macrogoltabida) strain TFA.</title>
        <authorList>
            <person name="Garcia-Romero I."/>
            <person name="Perez-Pulido A.J."/>
            <person name="Gonzalez-Flores Y.E."/>
            <person name="Reyes-Ramirez F."/>
            <person name="Santero E."/>
            <person name="Floriano B."/>
        </authorList>
    </citation>
    <scope>NUCLEOTIDE SEQUENCE [LARGE SCALE GENOMIC DNA]</scope>
    <source>
        <strain evidence="3 4">TFA</strain>
    </source>
</reference>
<keyword evidence="2" id="KW-0732">Signal</keyword>
<evidence type="ECO:0000256" key="1">
    <source>
        <dbReference type="SAM" id="MobiDB-lite"/>
    </source>
</evidence>
<feature type="region of interest" description="Disordered" evidence="1">
    <location>
        <begin position="33"/>
        <end position="61"/>
    </location>
</feature>
<proteinExistence type="predicted"/>
<accession>A0AA86GKT2</accession>
<feature type="compositionally biased region" description="Basic and acidic residues" evidence="1">
    <location>
        <begin position="33"/>
        <end position="43"/>
    </location>
</feature>
<dbReference type="EMBL" id="CP012199">
    <property type="protein sequence ID" value="AMG74006.1"/>
    <property type="molecule type" value="Genomic_DNA"/>
</dbReference>
<dbReference type="AlphaFoldDB" id="A0AA86GKT2"/>
<dbReference type="KEGG" id="sgi:SGRAN_1625"/>